<dbReference type="Gene3D" id="3.40.50.300">
    <property type="entry name" value="P-loop containing nucleotide triphosphate hydrolases"/>
    <property type="match status" value="2"/>
</dbReference>
<dbReference type="Pfam" id="PF06422">
    <property type="entry name" value="PDR_CDR"/>
    <property type="match status" value="1"/>
</dbReference>
<keyword evidence="7 10" id="KW-1133">Transmembrane helix</keyword>
<dbReference type="Pfam" id="PF19055">
    <property type="entry name" value="ABC2_membrane_7"/>
    <property type="match status" value="1"/>
</dbReference>
<feature type="domain" description="ABC transporter" evidence="11">
    <location>
        <begin position="52"/>
        <end position="348"/>
    </location>
</feature>
<dbReference type="InterPro" id="IPR043926">
    <property type="entry name" value="ABCG_dom"/>
</dbReference>
<dbReference type="InterPro" id="IPR034003">
    <property type="entry name" value="ABCG_PDR_2"/>
</dbReference>
<dbReference type="InterPro" id="IPR003593">
    <property type="entry name" value="AAA+_ATPase"/>
</dbReference>
<evidence type="ECO:0000256" key="8">
    <source>
        <dbReference type="ARBA" id="ARBA00023136"/>
    </source>
</evidence>
<reference evidence="12" key="2">
    <citation type="submission" date="2019-06" db="EMBL/GenBank/DDBJ databases">
        <title>Genomics analysis of Aphanomyces spp. identifies a new class of oomycete effector associated with host adaptation.</title>
        <authorList>
            <person name="Gaulin E."/>
        </authorList>
    </citation>
    <scope>NUCLEOTIDE SEQUENCE</scope>
    <source>
        <strain evidence="12">CBS 578.67</strain>
    </source>
</reference>
<dbReference type="FunFam" id="3.40.50.300:FF:000289">
    <property type="entry name" value="ABC transporter G family member 31"/>
    <property type="match status" value="1"/>
</dbReference>
<keyword evidence="3" id="KW-0813">Transport</keyword>
<gene>
    <name evidence="13" type="primary">Aste57867_3123</name>
    <name evidence="12" type="ORF">As57867_003114</name>
    <name evidence="13" type="ORF">ASTE57867_3123</name>
</gene>
<feature type="transmembrane region" description="Helical" evidence="10">
    <location>
        <begin position="551"/>
        <end position="575"/>
    </location>
</feature>
<feature type="region of interest" description="Disordered" evidence="9">
    <location>
        <begin position="719"/>
        <end position="748"/>
    </location>
</feature>
<feature type="transmembrane region" description="Helical" evidence="10">
    <location>
        <begin position="1088"/>
        <end position="1110"/>
    </location>
</feature>
<dbReference type="InterPro" id="IPR010929">
    <property type="entry name" value="PDR_CDR_ABC"/>
</dbReference>
<keyword evidence="4 10" id="KW-0812">Transmembrane</keyword>
<keyword evidence="14" id="KW-1185">Reference proteome</keyword>
<keyword evidence="8 10" id="KW-0472">Membrane</keyword>
<dbReference type="GO" id="GO:0016020">
    <property type="term" value="C:membrane"/>
    <property type="evidence" value="ECO:0007669"/>
    <property type="project" value="UniProtKB-SubCell"/>
</dbReference>
<dbReference type="PANTHER" id="PTHR19241">
    <property type="entry name" value="ATP-BINDING CASSETTE TRANSPORTER"/>
    <property type="match status" value="1"/>
</dbReference>
<name>A0A485KCU0_9STRA</name>
<feature type="transmembrane region" description="Helical" evidence="10">
    <location>
        <begin position="444"/>
        <end position="465"/>
    </location>
</feature>
<dbReference type="CDD" id="cd03232">
    <property type="entry name" value="ABCG_PDR_domain2"/>
    <property type="match status" value="1"/>
</dbReference>
<dbReference type="GO" id="GO:0140359">
    <property type="term" value="F:ABC-type transporter activity"/>
    <property type="evidence" value="ECO:0007669"/>
    <property type="project" value="InterPro"/>
</dbReference>
<keyword evidence="5" id="KW-0547">Nucleotide-binding</keyword>
<dbReference type="InterPro" id="IPR003439">
    <property type="entry name" value="ABC_transporter-like_ATP-bd"/>
</dbReference>
<dbReference type="Proteomes" id="UP000332933">
    <property type="component" value="Unassembled WGS sequence"/>
</dbReference>
<evidence type="ECO:0000256" key="2">
    <source>
        <dbReference type="ARBA" id="ARBA00006012"/>
    </source>
</evidence>
<feature type="domain" description="ABC transporter" evidence="11">
    <location>
        <begin position="754"/>
        <end position="993"/>
    </location>
</feature>
<evidence type="ECO:0000256" key="1">
    <source>
        <dbReference type="ARBA" id="ARBA00004141"/>
    </source>
</evidence>
<evidence type="ECO:0000256" key="9">
    <source>
        <dbReference type="SAM" id="MobiDB-lite"/>
    </source>
</evidence>
<evidence type="ECO:0000259" key="11">
    <source>
        <dbReference type="PROSITE" id="PS50893"/>
    </source>
</evidence>
<evidence type="ECO:0000313" key="13">
    <source>
        <dbReference type="EMBL" id="VFT80299.1"/>
    </source>
</evidence>
<accession>A0A485KCU0</accession>
<feature type="transmembrane region" description="Helical" evidence="10">
    <location>
        <begin position="477"/>
        <end position="497"/>
    </location>
</feature>
<comment type="subcellular location">
    <subcellularLocation>
        <location evidence="1">Membrane</location>
        <topology evidence="1">Multi-pass membrane protein</topology>
    </subcellularLocation>
</comment>
<protein>
    <submittedName>
        <fullName evidence="13">Aste57867_3123 protein</fullName>
    </submittedName>
</protein>
<dbReference type="InterPro" id="IPR013525">
    <property type="entry name" value="ABC2_TM"/>
</dbReference>
<evidence type="ECO:0000256" key="7">
    <source>
        <dbReference type="ARBA" id="ARBA00022989"/>
    </source>
</evidence>
<evidence type="ECO:0000313" key="14">
    <source>
        <dbReference type="Proteomes" id="UP000332933"/>
    </source>
</evidence>
<keyword evidence="6" id="KW-0067">ATP-binding</keyword>
<dbReference type="GO" id="GO:0016887">
    <property type="term" value="F:ATP hydrolysis activity"/>
    <property type="evidence" value="ECO:0007669"/>
    <property type="project" value="InterPro"/>
</dbReference>
<dbReference type="SUPFAM" id="SSF52540">
    <property type="entry name" value="P-loop containing nucleoside triphosphate hydrolases"/>
    <property type="match status" value="2"/>
</dbReference>
<feature type="transmembrane region" description="Helical" evidence="10">
    <location>
        <begin position="1199"/>
        <end position="1216"/>
    </location>
</feature>
<organism evidence="13 14">
    <name type="scientific">Aphanomyces stellatus</name>
    <dbReference type="NCBI Taxonomy" id="120398"/>
    <lineage>
        <taxon>Eukaryota</taxon>
        <taxon>Sar</taxon>
        <taxon>Stramenopiles</taxon>
        <taxon>Oomycota</taxon>
        <taxon>Saprolegniomycetes</taxon>
        <taxon>Saprolegniales</taxon>
        <taxon>Verrucalvaceae</taxon>
        <taxon>Aphanomyces</taxon>
    </lineage>
</organism>
<evidence type="ECO:0000256" key="3">
    <source>
        <dbReference type="ARBA" id="ARBA00022448"/>
    </source>
</evidence>
<dbReference type="OrthoDB" id="66620at2759"/>
<reference evidence="13 14" key="1">
    <citation type="submission" date="2019-03" db="EMBL/GenBank/DDBJ databases">
        <authorList>
            <person name="Gaulin E."/>
            <person name="Dumas B."/>
        </authorList>
    </citation>
    <scope>NUCLEOTIDE SEQUENCE [LARGE SCALE GENOMIC DNA]</scope>
    <source>
        <strain evidence="13">CBS 568.67</strain>
    </source>
</reference>
<dbReference type="Pfam" id="PF01061">
    <property type="entry name" value="ABC2_membrane"/>
    <property type="match status" value="2"/>
</dbReference>
<dbReference type="GO" id="GO:0005524">
    <property type="term" value="F:ATP binding"/>
    <property type="evidence" value="ECO:0007669"/>
    <property type="project" value="UniProtKB-KW"/>
</dbReference>
<dbReference type="EMBL" id="CAADRA010000503">
    <property type="protein sequence ID" value="VFT80299.1"/>
    <property type="molecule type" value="Genomic_DNA"/>
</dbReference>
<dbReference type="EMBL" id="VJMH01000503">
    <property type="protein sequence ID" value="KAF0715901.1"/>
    <property type="molecule type" value="Genomic_DNA"/>
</dbReference>
<feature type="transmembrane region" description="Helical" evidence="10">
    <location>
        <begin position="1116"/>
        <end position="1139"/>
    </location>
</feature>
<evidence type="ECO:0000256" key="6">
    <source>
        <dbReference type="ARBA" id="ARBA00022840"/>
    </source>
</evidence>
<feature type="transmembrane region" description="Helical" evidence="10">
    <location>
        <begin position="1328"/>
        <end position="1349"/>
    </location>
</feature>
<feature type="transmembrane region" description="Helical" evidence="10">
    <location>
        <begin position="518"/>
        <end position="545"/>
    </location>
</feature>
<proteinExistence type="inferred from homology"/>
<dbReference type="PROSITE" id="PS50893">
    <property type="entry name" value="ABC_TRANSPORTER_2"/>
    <property type="match status" value="2"/>
</dbReference>
<feature type="transmembrane region" description="Helical" evidence="10">
    <location>
        <begin position="1228"/>
        <end position="1246"/>
    </location>
</feature>
<evidence type="ECO:0000256" key="5">
    <source>
        <dbReference type="ARBA" id="ARBA00022741"/>
    </source>
</evidence>
<evidence type="ECO:0000256" key="4">
    <source>
        <dbReference type="ARBA" id="ARBA00022692"/>
    </source>
</evidence>
<dbReference type="FunFam" id="3.40.50.300:FF:000528">
    <property type="entry name" value="ABC transporter G family member 31"/>
    <property type="match status" value="1"/>
</dbReference>
<dbReference type="SMART" id="SM00382">
    <property type="entry name" value="AAA"/>
    <property type="match status" value="2"/>
</dbReference>
<feature type="transmembrane region" description="Helical" evidence="10">
    <location>
        <begin position="676"/>
        <end position="699"/>
    </location>
</feature>
<dbReference type="InterPro" id="IPR027417">
    <property type="entry name" value="P-loop_NTPase"/>
</dbReference>
<feature type="transmembrane region" description="Helical" evidence="10">
    <location>
        <begin position="1160"/>
        <end position="1187"/>
    </location>
</feature>
<evidence type="ECO:0000313" key="12">
    <source>
        <dbReference type="EMBL" id="KAF0715901.1"/>
    </source>
</evidence>
<feature type="transmembrane region" description="Helical" evidence="10">
    <location>
        <begin position="582"/>
        <end position="605"/>
    </location>
</feature>
<sequence>MSPSTPASRSGLLQDPTEPEASWVLEMGEDRYERMAATVKAALGTRMPQVEIRFQDLAITADLPVAVGHSDVPTLWTAFAQRWRGFGRKAATVEKHILKPHTGLFKPGTMTLVLGQPLSGKSSLMKILSGRFPVSKNVRVDGRITYNGEDRANILPRLPQLVAYANQRDAHYPTLTVAETFEFAHACTGYFADKVAAAMSKGSPDENDAAQDAVRTMYSHMPEYVMAQLGLSHCANTIVGNAMLRGVSGGERKRVTTGEMKFGGKLVSLLDEISTGLDAASTFDIVRASGRLAKHMEQTIVISLLQPPPEVLDLFDDLLVLNDGHVIYHGPRESVLAYFESLGFVCPPRRDVADFLLDLGTEQQNVYLTKPSSHAPVPCSPADFGAAFKESEIYQAMVRQVEGPHHLDNQFNSHLVVDPFHQPFWESTKTVLRRQFRLLVRNTAFIKGRFAMVLVMGLLYGSVFYQMDAGMPQVTLGLIFTSILFIALGQAAQLATFMQFRHVFYKQRGANFFRTSSYVISTSLAAVPFAIGETLVFGSLVYWLAGFAADATAFLLYLVILFLANLSFSAWFFFLSSATPNILIAQPITFLSVLVYVLFAGFIIIRPNIPDYFIWLYWINPLSWCFHALAVNQYRTVDFRGCSYHGVNYCAISKDPTMTAGTYLLQQYGLDPGFQWIVYAVVYLVGLYFVFSAMSYFFLEYRRFESPEGMSVIVQEEEETAKEEEASMSTGSVYHLQPDTPNDKTSPRAVPVSLTFEDLWYTVTTNEKEDIHLLKGITGYAYPGTTTALMGSSGAGKTTLLDVLAGRKTSGTIQGRVLLNGFPATPLAISRTTGYCEQMDNHCESATFREALEFSAFLRQSSDVSDEDKRKSVDEAIKLLDLYAIADKMIKGSSVEQMKRLTIGVELAAQASILFLDEPTSGLDAQAAKRIMAGLKEIAKSGRTIVCTIHQPSSEVFNMFDNLLLMKRGGQMVFFGPLGPGSVNLQNYLEAMPGTKPLLPGLNPATWMLDVVGAGVAGATTGPATDFADVYDQSELKRQAQLAIDSHPFDETKEMTFKHKRAATPRVQLRFICDRFFKMYWRTPSYNLIRMQLYTFLAIFLGLVFCNMEYHSFGGVNGGVGVVFLSTFFIGVVGFNSVLPLLAAERASYYRERACETYNALWYFVGSTLAEIPYVFLSTTLFTVIFYPFVGFQDVTSGVWYGFNLSLFVLMQVYFGELMICALPSLEVASIMGSLLMSLFNLFMGFNPPGSQIPSGYQWLYKIVPPRHALSLLASIVFKCENPSDLGCQTMTNVSPAILHQLNVTSITTSDYIAQTFEMKYEDRWTHMYFILGYIVLFRGLALLCLRYVNHQKK</sequence>
<comment type="similarity">
    <text evidence="2">Belongs to the ABC transporter superfamily. ABCG family. PDR (TC 3.A.1.205) subfamily.</text>
</comment>
<evidence type="ECO:0000256" key="10">
    <source>
        <dbReference type="SAM" id="Phobius"/>
    </source>
</evidence>
<dbReference type="Pfam" id="PF00005">
    <property type="entry name" value="ABC_tran"/>
    <property type="match status" value="2"/>
</dbReference>